<name>A0A176ZE05_9BRAD</name>
<comment type="caution">
    <text evidence="2">The sequence shown here is derived from an EMBL/GenBank/DDBJ whole genome shotgun (WGS) entry which is preliminary data.</text>
</comment>
<evidence type="ECO:0000256" key="1">
    <source>
        <dbReference type="SAM" id="MobiDB-lite"/>
    </source>
</evidence>
<gene>
    <name evidence="2" type="ORF">AXW67_03920</name>
</gene>
<protein>
    <submittedName>
        <fullName evidence="2">Uncharacterized protein</fullName>
    </submittedName>
</protein>
<dbReference type="Proteomes" id="UP000077173">
    <property type="component" value="Unassembled WGS sequence"/>
</dbReference>
<evidence type="ECO:0000313" key="2">
    <source>
        <dbReference type="EMBL" id="OAF18667.1"/>
    </source>
</evidence>
<accession>A0A176ZE05</accession>
<organism evidence="2 3">
    <name type="scientific">Bradyrhizobium neotropicale</name>
    <dbReference type="NCBI Taxonomy" id="1497615"/>
    <lineage>
        <taxon>Bacteria</taxon>
        <taxon>Pseudomonadati</taxon>
        <taxon>Pseudomonadota</taxon>
        <taxon>Alphaproteobacteria</taxon>
        <taxon>Hyphomicrobiales</taxon>
        <taxon>Nitrobacteraceae</taxon>
        <taxon>Bradyrhizobium</taxon>
    </lineage>
</organism>
<dbReference type="GeneID" id="32587990"/>
<dbReference type="EMBL" id="LSEF01000033">
    <property type="protein sequence ID" value="OAF18667.1"/>
    <property type="molecule type" value="Genomic_DNA"/>
</dbReference>
<proteinExistence type="predicted"/>
<feature type="region of interest" description="Disordered" evidence="1">
    <location>
        <begin position="243"/>
        <end position="269"/>
    </location>
</feature>
<keyword evidence="3" id="KW-1185">Reference proteome</keyword>
<sequence>MKIDRAATVGGQPAKLVRDLLADATNSDGFYSDLVDEHLLKAWWRSTIDTLIEEGKIDRQNRGQALRNWTMARDREKIFGVRLPKAPDLPAQARNLIEALLAHDLIREDGRKSDGRTVYRITDKGHATGMKTLAPRMTRSTAEALLQKTLERIAKINNDPELLHYVTEVRVFGSYLTDTDDLGDLDLAIKLERRRVKGEWVKACHDLADKSGKTLSFFQRLTYPETEIRRRIKSRLPRISLHETSELDENPEMGGSTVYTFAAPDRSDQ</sequence>
<dbReference type="RefSeq" id="WP_063677619.1">
    <property type="nucleotide sequence ID" value="NZ_LSEF01000033.1"/>
</dbReference>
<dbReference type="AlphaFoldDB" id="A0A176ZE05"/>
<reference evidence="2 3" key="1">
    <citation type="submission" date="2016-02" db="EMBL/GenBank/DDBJ databases">
        <title>Draft genome sequence of the strain BR 10247T Bradyrhizobium neotropicale isolated from nodules of Centrolobium paraense.</title>
        <authorList>
            <person name="Simoes-Araujo J.L."/>
            <person name="Barauna A.C."/>
            <person name="Silva K."/>
            <person name="Zilli J.E."/>
        </authorList>
    </citation>
    <scope>NUCLEOTIDE SEQUENCE [LARGE SCALE GENOMIC DNA]</scope>
    <source>
        <strain evidence="2 3">BR 10247</strain>
    </source>
</reference>
<evidence type="ECO:0000313" key="3">
    <source>
        <dbReference type="Proteomes" id="UP000077173"/>
    </source>
</evidence>